<dbReference type="Proteomes" id="UP000184233">
    <property type="component" value="Unassembled WGS sequence"/>
</dbReference>
<evidence type="ECO:0000313" key="3">
    <source>
        <dbReference type="Proteomes" id="UP000184233"/>
    </source>
</evidence>
<sequence>MRIPSEYSVVLPVQRKASGKEVKLMQEWLCLHNCSVKVDGEFGPATEAAVRRFQTKARIHPTGVIDEQTYTALIAPVMRACKPLATTAETYSQRVVSAARQHLKEHPREVGGQNCGPWVRLYTVGKQGKDWPWCAAFVTYLMEQASEGIKPNPMPLRGSVSCDKLVEQAREAELFVGEKERDDTLGPGTLFVVRNTKNANDWVHTGVVTMFHPEYMETIEGNTNDDGSREGYEVCKRIRGYAHMDFIKLKPKT</sequence>
<gene>
    <name evidence="2" type="ORF">BGO89_03810</name>
</gene>
<reference evidence="2 3" key="1">
    <citation type="submission" date="2016-09" db="EMBL/GenBank/DDBJ databases">
        <title>Genome-resolved meta-omics ties microbial dynamics to process performance in biotechnology for thiocyanate degradation.</title>
        <authorList>
            <person name="Kantor R.S."/>
            <person name="Huddy R.J."/>
            <person name="Iyer R."/>
            <person name="Thomas B.C."/>
            <person name="Brown C.T."/>
            <person name="Anantharaman K."/>
            <person name="Tringe S."/>
            <person name="Hettich R.L."/>
            <person name="Harrison S.T."/>
            <person name="Banfield J.F."/>
        </authorList>
    </citation>
    <scope>NUCLEOTIDE SEQUENCE [LARGE SCALE GENOMIC DNA]</scope>
    <source>
        <strain evidence="2">59-99</strain>
    </source>
</reference>
<feature type="domain" description="Peptidoglycan binding-like" evidence="1">
    <location>
        <begin position="18"/>
        <end position="73"/>
    </location>
</feature>
<organism evidence="2 3">
    <name type="scientific">Candidatus Kapaibacterium thiocyanatum</name>
    <dbReference type="NCBI Taxonomy" id="1895771"/>
    <lineage>
        <taxon>Bacteria</taxon>
        <taxon>Pseudomonadati</taxon>
        <taxon>Candidatus Kapaibacteriota</taxon>
        <taxon>Candidatus Kapaibacteriia</taxon>
        <taxon>Candidatus Kapaibacteriales</taxon>
        <taxon>Candidatus Kapaibacteriaceae</taxon>
        <taxon>Candidatus Kapaibacterium</taxon>
    </lineage>
</organism>
<dbReference type="STRING" id="1895771.BGO89_03810"/>
<evidence type="ECO:0000313" key="2">
    <source>
        <dbReference type="EMBL" id="OJX60708.1"/>
    </source>
</evidence>
<proteinExistence type="predicted"/>
<dbReference type="InterPro" id="IPR036366">
    <property type="entry name" value="PGBDSf"/>
</dbReference>
<dbReference type="Gene3D" id="1.10.101.10">
    <property type="entry name" value="PGBD-like superfamily/PGBD"/>
    <property type="match status" value="1"/>
</dbReference>
<comment type="caution">
    <text evidence="2">The sequence shown here is derived from an EMBL/GenBank/DDBJ whole genome shotgun (WGS) entry which is preliminary data.</text>
</comment>
<accession>A0A1M3L571</accession>
<dbReference type="EMBL" id="MKVH01000003">
    <property type="protein sequence ID" value="OJX60708.1"/>
    <property type="molecule type" value="Genomic_DNA"/>
</dbReference>
<dbReference type="InterPro" id="IPR036365">
    <property type="entry name" value="PGBD-like_sf"/>
</dbReference>
<protein>
    <recommendedName>
        <fullName evidence="1">Peptidoglycan binding-like domain-containing protein</fullName>
    </recommendedName>
</protein>
<dbReference type="SUPFAM" id="SSF47090">
    <property type="entry name" value="PGBD-like"/>
    <property type="match status" value="1"/>
</dbReference>
<dbReference type="AlphaFoldDB" id="A0A1M3L571"/>
<evidence type="ECO:0000259" key="1">
    <source>
        <dbReference type="Pfam" id="PF01471"/>
    </source>
</evidence>
<name>A0A1M3L571_9BACT</name>
<dbReference type="InterPro" id="IPR002477">
    <property type="entry name" value="Peptidoglycan-bd-like"/>
</dbReference>
<dbReference type="Pfam" id="PF01471">
    <property type="entry name" value="PG_binding_1"/>
    <property type="match status" value="1"/>
</dbReference>